<dbReference type="InterPro" id="IPR036390">
    <property type="entry name" value="WH_DNA-bd_sf"/>
</dbReference>
<keyword evidence="2" id="KW-0238">DNA-binding</keyword>
<name>A0A849P651_9BURK</name>
<organism evidence="6 7">
    <name type="scientific">Pelistega suis</name>
    <dbReference type="NCBI Taxonomy" id="1631957"/>
    <lineage>
        <taxon>Bacteria</taxon>
        <taxon>Pseudomonadati</taxon>
        <taxon>Pseudomonadota</taxon>
        <taxon>Betaproteobacteria</taxon>
        <taxon>Burkholderiales</taxon>
        <taxon>Alcaligenaceae</taxon>
        <taxon>Pelistega</taxon>
    </lineage>
</organism>
<dbReference type="InterPro" id="IPR029016">
    <property type="entry name" value="GAF-like_dom_sf"/>
</dbReference>
<evidence type="ECO:0000259" key="5">
    <source>
        <dbReference type="PROSITE" id="PS51078"/>
    </source>
</evidence>
<dbReference type="RefSeq" id="WP_171679710.1">
    <property type="nucleotide sequence ID" value="NZ_JABGBN010000001.1"/>
</dbReference>
<dbReference type="Gene3D" id="1.10.10.10">
    <property type="entry name" value="Winged helix-like DNA-binding domain superfamily/Winged helix DNA-binding domain"/>
    <property type="match status" value="1"/>
</dbReference>
<accession>A0A849P651</accession>
<dbReference type="Proteomes" id="UP000537862">
    <property type="component" value="Unassembled WGS sequence"/>
</dbReference>
<dbReference type="Gene3D" id="3.30.450.40">
    <property type="match status" value="1"/>
</dbReference>
<dbReference type="SUPFAM" id="SSF55781">
    <property type="entry name" value="GAF domain-like"/>
    <property type="match status" value="1"/>
</dbReference>
<dbReference type="PROSITE" id="PS51078">
    <property type="entry name" value="ICLR_ED"/>
    <property type="match status" value="1"/>
</dbReference>
<comment type="caution">
    <text evidence="6">The sequence shown here is derived from an EMBL/GenBank/DDBJ whole genome shotgun (WGS) entry which is preliminary data.</text>
</comment>
<dbReference type="AlphaFoldDB" id="A0A849P651"/>
<dbReference type="SUPFAM" id="SSF46785">
    <property type="entry name" value="Winged helix' DNA-binding domain"/>
    <property type="match status" value="1"/>
</dbReference>
<dbReference type="GO" id="GO:0003677">
    <property type="term" value="F:DNA binding"/>
    <property type="evidence" value="ECO:0007669"/>
    <property type="project" value="UniProtKB-KW"/>
</dbReference>
<reference evidence="6 7" key="1">
    <citation type="submission" date="2020-05" db="EMBL/GenBank/DDBJ databases">
        <authorList>
            <person name="Niu N."/>
        </authorList>
    </citation>
    <scope>NUCLEOTIDE SEQUENCE [LARGE SCALE GENOMIC DNA]</scope>
    <source>
        <strain evidence="6 7">3340-03</strain>
    </source>
</reference>
<evidence type="ECO:0000259" key="4">
    <source>
        <dbReference type="PROSITE" id="PS51077"/>
    </source>
</evidence>
<keyword evidence="7" id="KW-1185">Reference proteome</keyword>
<evidence type="ECO:0000256" key="1">
    <source>
        <dbReference type="ARBA" id="ARBA00023015"/>
    </source>
</evidence>
<evidence type="ECO:0000256" key="2">
    <source>
        <dbReference type="ARBA" id="ARBA00023125"/>
    </source>
</evidence>
<dbReference type="EMBL" id="JABGBN010000001">
    <property type="protein sequence ID" value="NOL51038.1"/>
    <property type="molecule type" value="Genomic_DNA"/>
</dbReference>
<sequence>MTTKIDSLSQALHLLQVVADNPCTGLSELSRLSGLNKSRAYRMLCTLAEHHFVIQNDDSSYQLGHQLLTLGHIAKSQSNWLNIAESIIEPLVTEFNENLQIRIRENLEIVQVWRRVSSQPLQVRSEAGNRRPLGAGAAGKILLAFASASTQDKFFSNLSAEQTLLLQDKIQQIQHQGFYVSNGDLTEGVCAVAIPLYDAQKQCIACLSLSAPISRMPQERIQLILNRLVAARDTLFIRLGGIPI</sequence>
<gene>
    <name evidence="6" type="ORF">HKX39_02440</name>
</gene>
<protein>
    <submittedName>
        <fullName evidence="6">IclR family transcriptional regulator</fullName>
    </submittedName>
</protein>
<proteinExistence type="predicted"/>
<feature type="domain" description="IclR-ED" evidence="5">
    <location>
        <begin position="66"/>
        <end position="241"/>
    </location>
</feature>
<dbReference type="Pfam" id="PF09339">
    <property type="entry name" value="HTH_IclR"/>
    <property type="match status" value="1"/>
</dbReference>
<dbReference type="GO" id="GO:0003700">
    <property type="term" value="F:DNA-binding transcription factor activity"/>
    <property type="evidence" value="ECO:0007669"/>
    <property type="project" value="TreeGrafter"/>
</dbReference>
<evidence type="ECO:0000313" key="7">
    <source>
        <dbReference type="Proteomes" id="UP000537862"/>
    </source>
</evidence>
<dbReference type="SMART" id="SM00346">
    <property type="entry name" value="HTH_ICLR"/>
    <property type="match status" value="1"/>
</dbReference>
<feature type="domain" description="HTH iclR-type" evidence="4">
    <location>
        <begin position="5"/>
        <end position="65"/>
    </location>
</feature>
<dbReference type="PANTHER" id="PTHR30136:SF24">
    <property type="entry name" value="HTH-TYPE TRANSCRIPTIONAL REPRESSOR ALLR"/>
    <property type="match status" value="1"/>
</dbReference>
<dbReference type="PROSITE" id="PS51077">
    <property type="entry name" value="HTH_ICLR"/>
    <property type="match status" value="1"/>
</dbReference>
<evidence type="ECO:0000313" key="6">
    <source>
        <dbReference type="EMBL" id="NOL51038.1"/>
    </source>
</evidence>
<dbReference type="InterPro" id="IPR005471">
    <property type="entry name" value="Tscrpt_reg_IclR_N"/>
</dbReference>
<dbReference type="PANTHER" id="PTHR30136">
    <property type="entry name" value="HELIX-TURN-HELIX TRANSCRIPTIONAL REGULATOR, ICLR FAMILY"/>
    <property type="match status" value="1"/>
</dbReference>
<keyword evidence="1" id="KW-0805">Transcription regulation</keyword>
<dbReference type="InterPro" id="IPR050707">
    <property type="entry name" value="HTH_MetabolicPath_Reg"/>
</dbReference>
<dbReference type="Pfam" id="PF01614">
    <property type="entry name" value="IclR_C"/>
    <property type="match status" value="1"/>
</dbReference>
<dbReference type="InterPro" id="IPR014757">
    <property type="entry name" value="Tscrpt_reg_IclR_C"/>
</dbReference>
<evidence type="ECO:0000256" key="3">
    <source>
        <dbReference type="ARBA" id="ARBA00023163"/>
    </source>
</evidence>
<dbReference type="InterPro" id="IPR036388">
    <property type="entry name" value="WH-like_DNA-bd_sf"/>
</dbReference>
<keyword evidence="3" id="KW-0804">Transcription</keyword>
<dbReference type="GO" id="GO:0045892">
    <property type="term" value="P:negative regulation of DNA-templated transcription"/>
    <property type="evidence" value="ECO:0007669"/>
    <property type="project" value="TreeGrafter"/>
</dbReference>